<evidence type="ECO:0000313" key="1">
    <source>
        <dbReference type="EMBL" id="KZT24030.1"/>
    </source>
</evidence>
<dbReference type="Proteomes" id="UP000076761">
    <property type="component" value="Unassembled WGS sequence"/>
</dbReference>
<evidence type="ECO:0008006" key="3">
    <source>
        <dbReference type="Google" id="ProtNLM"/>
    </source>
</evidence>
<dbReference type="AlphaFoldDB" id="A0A165RMH6"/>
<evidence type="ECO:0000313" key="2">
    <source>
        <dbReference type="Proteomes" id="UP000076761"/>
    </source>
</evidence>
<proteinExistence type="predicted"/>
<dbReference type="InterPro" id="IPR036047">
    <property type="entry name" value="F-box-like_dom_sf"/>
</dbReference>
<dbReference type="InParanoid" id="A0A165RMH6"/>
<dbReference type="STRING" id="1314782.A0A165RMH6"/>
<dbReference type="EMBL" id="KV425580">
    <property type="protein sequence ID" value="KZT24030.1"/>
    <property type="molecule type" value="Genomic_DNA"/>
</dbReference>
<keyword evidence="2" id="KW-1185">Reference proteome</keyword>
<name>A0A165RMH6_9AGAM</name>
<dbReference type="SUPFAM" id="SSF81383">
    <property type="entry name" value="F-box domain"/>
    <property type="match status" value="1"/>
</dbReference>
<organism evidence="1 2">
    <name type="scientific">Neolentinus lepideus HHB14362 ss-1</name>
    <dbReference type="NCBI Taxonomy" id="1314782"/>
    <lineage>
        <taxon>Eukaryota</taxon>
        <taxon>Fungi</taxon>
        <taxon>Dikarya</taxon>
        <taxon>Basidiomycota</taxon>
        <taxon>Agaricomycotina</taxon>
        <taxon>Agaricomycetes</taxon>
        <taxon>Gloeophyllales</taxon>
        <taxon>Gloeophyllaceae</taxon>
        <taxon>Neolentinus</taxon>
    </lineage>
</organism>
<gene>
    <name evidence="1" type="ORF">NEOLEDRAFT_1148893</name>
</gene>
<dbReference type="Gene3D" id="3.80.10.10">
    <property type="entry name" value="Ribonuclease Inhibitor"/>
    <property type="match status" value="1"/>
</dbReference>
<accession>A0A165RMH6</accession>
<protein>
    <recommendedName>
        <fullName evidence="3">F-box domain-containing protein</fullName>
    </recommendedName>
</protein>
<dbReference type="InterPro" id="IPR032675">
    <property type="entry name" value="LRR_dom_sf"/>
</dbReference>
<dbReference type="SUPFAM" id="SSF52047">
    <property type="entry name" value="RNI-like"/>
    <property type="match status" value="1"/>
</dbReference>
<sequence length="410" mass="46536">MPSTSVREPTTVFPILSLPTELCCSIISEIDSPGDLLHLALTTRCFRDIIIPDHLEYRKITNNLLGRPLWLHFIQNPVFSENVRELNVRLSTHYKVPGGFIVHKLPQSVVEMEAAFLDSRADLCKAFRRMSRLRAFRWSLTERCPDENDAIWDALAEYCPNLSEVLVEDYGRRSPGHDIRMFHDWKLFDLKNLTTIKLHSIAYRSLPGAPPDAVSRLRSFLLSSAALESLDFMFMYADLENSSTPFDDILSSASWPHLKHLSLALVSCEPAIVASFLARHSSLESFRLRHDYYGLFNLSRVPSGALPRLALFEGAYASILQLARVTPAPPLEVVKFECKYEEEYVSLARVLKAFMGTLRWLDVPSIDAQEGAGWQRVCEALPEVTVRDHRTSRCLKKLTQGGWALSLSAW</sequence>
<dbReference type="OrthoDB" id="3270296at2759"/>
<reference evidence="1 2" key="1">
    <citation type="journal article" date="2016" name="Mol. Biol. Evol.">
        <title>Comparative Genomics of Early-Diverging Mushroom-Forming Fungi Provides Insights into the Origins of Lignocellulose Decay Capabilities.</title>
        <authorList>
            <person name="Nagy L.G."/>
            <person name="Riley R."/>
            <person name="Tritt A."/>
            <person name="Adam C."/>
            <person name="Daum C."/>
            <person name="Floudas D."/>
            <person name="Sun H."/>
            <person name="Yadav J.S."/>
            <person name="Pangilinan J."/>
            <person name="Larsson K.H."/>
            <person name="Matsuura K."/>
            <person name="Barry K."/>
            <person name="Labutti K."/>
            <person name="Kuo R."/>
            <person name="Ohm R.A."/>
            <person name="Bhattacharya S.S."/>
            <person name="Shirouzu T."/>
            <person name="Yoshinaga Y."/>
            <person name="Martin F.M."/>
            <person name="Grigoriev I.V."/>
            <person name="Hibbett D.S."/>
        </authorList>
    </citation>
    <scope>NUCLEOTIDE SEQUENCE [LARGE SCALE GENOMIC DNA]</scope>
    <source>
        <strain evidence="1 2">HHB14362 ss-1</strain>
    </source>
</reference>